<evidence type="ECO:0000256" key="9">
    <source>
        <dbReference type="SAM" id="Coils"/>
    </source>
</evidence>
<dbReference type="Proteomes" id="UP000255139">
    <property type="component" value="Unassembled WGS sequence"/>
</dbReference>
<dbReference type="Pfam" id="PF07724">
    <property type="entry name" value="AAA_2"/>
    <property type="match status" value="1"/>
</dbReference>
<evidence type="ECO:0000256" key="3">
    <source>
        <dbReference type="ARBA" id="ARBA00022737"/>
    </source>
</evidence>
<dbReference type="SMART" id="SM00382">
    <property type="entry name" value="AAA"/>
    <property type="match status" value="2"/>
</dbReference>
<reference evidence="11 14" key="2">
    <citation type="submission" date="2018-06" db="EMBL/GenBank/DDBJ databases">
        <authorList>
            <consortium name="Pathogen Informatics"/>
            <person name="Doyle S."/>
        </authorList>
    </citation>
    <scope>NUCLEOTIDE SEQUENCE [LARGE SCALE GENOMIC DNA]</scope>
    <source>
        <strain evidence="11 14">NCTC12714</strain>
    </source>
</reference>
<dbReference type="FunFam" id="3.40.50.300:FF:000120">
    <property type="entry name" value="ATP-dependent chaperone ClpB"/>
    <property type="match status" value="1"/>
</dbReference>
<dbReference type="GO" id="GO:0034605">
    <property type="term" value="P:cellular response to heat"/>
    <property type="evidence" value="ECO:0007669"/>
    <property type="project" value="TreeGrafter"/>
</dbReference>
<dbReference type="AlphaFoldDB" id="A0A377PWP8"/>
<keyword evidence="11" id="KW-0645">Protease</keyword>
<dbReference type="EMBL" id="JRPD02000012">
    <property type="protein sequence ID" value="TLD99993.1"/>
    <property type="molecule type" value="Genomic_DNA"/>
</dbReference>
<keyword evidence="14" id="KW-1185">Reference proteome</keyword>
<dbReference type="InterPro" id="IPR019489">
    <property type="entry name" value="Clp_ATPase_C"/>
</dbReference>
<dbReference type="GO" id="GO:0005524">
    <property type="term" value="F:ATP binding"/>
    <property type="evidence" value="ECO:0007669"/>
    <property type="project" value="UniProtKB-KW"/>
</dbReference>
<dbReference type="InterPro" id="IPR050130">
    <property type="entry name" value="ClpA_ClpB"/>
</dbReference>
<dbReference type="InterPro" id="IPR036628">
    <property type="entry name" value="Clp_N_dom_sf"/>
</dbReference>
<dbReference type="Pfam" id="PF02861">
    <property type="entry name" value="Clp_N"/>
    <property type="match status" value="1"/>
</dbReference>
<evidence type="ECO:0000256" key="7">
    <source>
        <dbReference type="ARBA" id="ARBA00026057"/>
    </source>
</evidence>
<dbReference type="Gene3D" id="1.10.1780.10">
    <property type="entry name" value="Clp, N-terminal domain"/>
    <property type="match status" value="1"/>
</dbReference>
<evidence type="ECO:0000256" key="6">
    <source>
        <dbReference type="ARBA" id="ARBA00023186"/>
    </source>
</evidence>
<evidence type="ECO:0000256" key="8">
    <source>
        <dbReference type="PROSITE-ProRule" id="PRU01251"/>
    </source>
</evidence>
<dbReference type="OrthoDB" id="9803641at2"/>
<dbReference type="PANTHER" id="PTHR11638">
    <property type="entry name" value="ATP-DEPENDENT CLP PROTEASE"/>
    <property type="match status" value="1"/>
</dbReference>
<dbReference type="CDD" id="cd00009">
    <property type="entry name" value="AAA"/>
    <property type="match status" value="1"/>
</dbReference>
<dbReference type="FunFam" id="3.40.50.300:FF:000010">
    <property type="entry name" value="Chaperone clpB 1, putative"/>
    <property type="match status" value="1"/>
</dbReference>
<dbReference type="GO" id="GO:0016887">
    <property type="term" value="F:ATP hydrolysis activity"/>
    <property type="evidence" value="ECO:0007669"/>
    <property type="project" value="InterPro"/>
</dbReference>
<dbReference type="PANTHER" id="PTHR11638:SF18">
    <property type="entry name" value="HEAT SHOCK PROTEIN 104"/>
    <property type="match status" value="1"/>
</dbReference>
<dbReference type="SUPFAM" id="SSF52540">
    <property type="entry name" value="P-loop containing nucleoside triphosphate hydrolases"/>
    <property type="match status" value="2"/>
</dbReference>
<dbReference type="InterPro" id="IPR003959">
    <property type="entry name" value="ATPase_AAA_core"/>
</dbReference>
<evidence type="ECO:0000256" key="4">
    <source>
        <dbReference type="ARBA" id="ARBA00022741"/>
    </source>
</evidence>
<dbReference type="FunFam" id="3.40.50.300:FF:000025">
    <property type="entry name" value="ATP-dependent Clp protease subunit"/>
    <property type="match status" value="1"/>
</dbReference>
<dbReference type="InterPro" id="IPR041546">
    <property type="entry name" value="ClpA/ClpB_AAA_lid"/>
</dbReference>
<organism evidence="11 14">
    <name type="scientific">Helicobacter muridarum</name>
    <dbReference type="NCBI Taxonomy" id="216"/>
    <lineage>
        <taxon>Bacteria</taxon>
        <taxon>Pseudomonadati</taxon>
        <taxon>Campylobacterota</taxon>
        <taxon>Epsilonproteobacteria</taxon>
        <taxon>Campylobacterales</taxon>
        <taxon>Helicobacteraceae</taxon>
        <taxon>Helicobacter</taxon>
    </lineage>
</organism>
<feature type="domain" description="Clp R" evidence="10">
    <location>
        <begin position="4"/>
        <end position="144"/>
    </location>
</feature>
<dbReference type="RefSeq" id="WP_052089593.1">
    <property type="nucleotide sequence ID" value="NZ_FZML01000051.1"/>
</dbReference>
<evidence type="ECO:0000313" key="13">
    <source>
        <dbReference type="Proteomes" id="UP000029922"/>
    </source>
</evidence>
<evidence type="ECO:0000313" key="11">
    <source>
        <dbReference type="EMBL" id="STQ87065.1"/>
    </source>
</evidence>
<dbReference type="InterPro" id="IPR018368">
    <property type="entry name" value="ClpA/B_CS1"/>
</dbReference>
<dbReference type="InterPro" id="IPR003593">
    <property type="entry name" value="AAA+_ATPase"/>
</dbReference>
<dbReference type="GO" id="GO:0008233">
    <property type="term" value="F:peptidase activity"/>
    <property type="evidence" value="ECO:0007669"/>
    <property type="project" value="UniProtKB-KW"/>
</dbReference>
<comment type="similarity">
    <text evidence="1">Belongs to the ClpA/ClpB family.</text>
</comment>
<dbReference type="GO" id="GO:0005737">
    <property type="term" value="C:cytoplasm"/>
    <property type="evidence" value="ECO:0007669"/>
    <property type="project" value="TreeGrafter"/>
</dbReference>
<evidence type="ECO:0000313" key="12">
    <source>
        <dbReference type="EMBL" id="TLD99993.1"/>
    </source>
</evidence>
<protein>
    <recommendedName>
        <fullName evidence="2">Chaperone protein ClpB</fullName>
    </recommendedName>
</protein>
<dbReference type="PROSITE" id="PS00870">
    <property type="entry name" value="CLPAB_1"/>
    <property type="match status" value="1"/>
</dbReference>
<comment type="subunit">
    <text evidence="7">Homohexamer. The oligomerization is ATP-dependent.</text>
</comment>
<dbReference type="SUPFAM" id="SSF81923">
    <property type="entry name" value="Double Clp-N motif"/>
    <property type="match status" value="1"/>
</dbReference>
<keyword evidence="6" id="KW-0143">Chaperone</keyword>
<sequence>MNIFEKLTNQMRDVINNAAQFSVHHKNPEVKPIHTLLAMIADSNFILHQALQRNNENINAMIDKLTKEIKNLPTASNVNSQNIQISSELNNALEQALALATSSGDSFVGVDSFVRANIDSHFKEYLRGIDKLELLNTLKDMRNGTKIDSQSSDDSLQALEKYGINLTKLAAQNKISPVIGRNEEIERMMQILIRKTKNNPILLGEPGVGKTAVVEGLALHIVKRDVPISLQSKQVIALDMTAIMAGAKYRGEFEERIKSIIDEAKKNEDIILFIDEIHTIVGAGANEGGMDAANILKPALARGELRTIGATTLKEYRKYFEKDAALARRFQPININEPTQNEALQIMRGIKESLESHHNVSITDGALVESVKLSSRYITNRYLPDKAIDLIDEAAAEIKMQIESEPKAISKVKREIETLEVEKVALNLDKTENNTERLREIENELASSKEKLASLQAKFDNEKHIVDEMSKIKNDIESLRTQSELALRNGNYSRVGEIEHGEIPKLQNILKDKELKWNELQKDDSLLKYAVTKESIAEVVSKWTQIPVGKMLQSEKQRILHIEDELKKNVIGQDEAIEAISRAIKRNKAGLSDSNRPIASFLFLGLSGVGKTQSAKALAKFLFDSDKELIRLDMSEYMQEHEASKLIGAPPGYIGHEDGGILTEAVRKKPYSVVLFDEVEKAHPKVFNTLLQVLDDGRLTDNKGIVVDFKNTVIILTSNIGSELLYDNRESTNTNDIKESIDKELKKFFRPEFLNRLDDRIIFNPLSQQNIRSIIDILINNVQERLKDKAIILKLTDSMKDYIAKSGFDSMYGARPLKRAIQRYIEDKLSSMILNDSLPEKSIITFSINDGIPNISVTRNETENSNS</sequence>
<dbReference type="PRINTS" id="PR00300">
    <property type="entry name" value="CLPPROTEASEA"/>
</dbReference>
<keyword evidence="3 8" id="KW-0677">Repeat</keyword>
<dbReference type="EMBL" id="UGJE01000002">
    <property type="protein sequence ID" value="STQ87065.1"/>
    <property type="molecule type" value="Genomic_DNA"/>
</dbReference>
<name>A0A377PWP8_9HELI</name>
<dbReference type="PROSITE" id="PS51903">
    <property type="entry name" value="CLP_R"/>
    <property type="match status" value="1"/>
</dbReference>
<dbReference type="Proteomes" id="UP000029922">
    <property type="component" value="Unassembled WGS sequence"/>
</dbReference>
<dbReference type="Gene3D" id="3.40.50.300">
    <property type="entry name" value="P-loop containing nucleotide triphosphate hydrolases"/>
    <property type="match status" value="3"/>
</dbReference>
<dbReference type="CDD" id="cd19499">
    <property type="entry name" value="RecA-like_ClpB_Hsp104-like"/>
    <property type="match status" value="1"/>
</dbReference>
<dbReference type="InterPro" id="IPR004176">
    <property type="entry name" value="Clp_R_N"/>
</dbReference>
<dbReference type="InterPro" id="IPR001270">
    <property type="entry name" value="ClpA/B"/>
</dbReference>
<gene>
    <name evidence="11" type="primary">clpA_2</name>
    <name evidence="12" type="ORF">LS73_006040</name>
    <name evidence="11" type="ORF">NCTC12714_01881</name>
</gene>
<accession>A0A377PWP8</accession>
<keyword evidence="11" id="KW-0378">Hydrolase</keyword>
<proteinExistence type="inferred from homology"/>
<evidence type="ECO:0000259" key="10">
    <source>
        <dbReference type="PROSITE" id="PS51903"/>
    </source>
</evidence>
<feature type="coiled-coil region" evidence="9">
    <location>
        <begin position="409"/>
        <end position="489"/>
    </location>
</feature>
<dbReference type="Pfam" id="PF10431">
    <property type="entry name" value="ClpB_D2-small"/>
    <property type="match status" value="1"/>
</dbReference>
<keyword evidence="4" id="KW-0547">Nucleotide-binding</keyword>
<evidence type="ECO:0000256" key="1">
    <source>
        <dbReference type="ARBA" id="ARBA00008675"/>
    </source>
</evidence>
<dbReference type="InterPro" id="IPR027417">
    <property type="entry name" value="P-loop_NTPase"/>
</dbReference>
<evidence type="ECO:0000256" key="5">
    <source>
        <dbReference type="ARBA" id="ARBA00022840"/>
    </source>
</evidence>
<evidence type="ECO:0000313" key="14">
    <source>
        <dbReference type="Proteomes" id="UP000255139"/>
    </source>
</evidence>
<keyword evidence="9" id="KW-0175">Coiled coil</keyword>
<dbReference type="SMART" id="SM01086">
    <property type="entry name" value="ClpB_D2-small"/>
    <property type="match status" value="1"/>
</dbReference>
<dbReference type="GO" id="GO:0006508">
    <property type="term" value="P:proteolysis"/>
    <property type="evidence" value="ECO:0007669"/>
    <property type="project" value="UniProtKB-KW"/>
</dbReference>
<evidence type="ECO:0000256" key="2">
    <source>
        <dbReference type="ARBA" id="ARBA00017574"/>
    </source>
</evidence>
<keyword evidence="5 11" id="KW-0067">ATP-binding</keyword>
<dbReference type="Pfam" id="PF17871">
    <property type="entry name" value="AAA_lid_9"/>
    <property type="match status" value="1"/>
</dbReference>
<dbReference type="Gene3D" id="1.10.8.60">
    <property type="match status" value="1"/>
</dbReference>
<reference evidence="12 13" key="1">
    <citation type="journal article" date="2014" name="Genome Announc.">
        <title>Draft genome sequences of eight enterohepatic helicobacter species isolated from both laboratory and wild rodents.</title>
        <authorList>
            <person name="Sheh A."/>
            <person name="Shen Z."/>
            <person name="Fox J.G."/>
        </authorList>
    </citation>
    <scope>NUCLEOTIDE SEQUENCE [LARGE SCALE GENOMIC DNA]</scope>
    <source>
        <strain evidence="12 13">ST1</strain>
    </source>
</reference>
<dbReference type="Pfam" id="PF00004">
    <property type="entry name" value="AAA"/>
    <property type="match status" value="1"/>
</dbReference>